<name>A0A1M7ZEA2_9HYPH</name>
<feature type="transmembrane region" description="Helical" evidence="7">
    <location>
        <begin position="95"/>
        <end position="115"/>
    </location>
</feature>
<dbReference type="PRINTS" id="PR00953">
    <property type="entry name" value="TYPE3IMRPROT"/>
</dbReference>
<dbReference type="OrthoDB" id="9779817at2"/>
<feature type="transmembrane region" description="Helical" evidence="7">
    <location>
        <begin position="70"/>
        <end position="88"/>
    </location>
</feature>
<dbReference type="GO" id="GO:0005886">
    <property type="term" value="C:plasma membrane"/>
    <property type="evidence" value="ECO:0007669"/>
    <property type="project" value="UniProtKB-SubCell"/>
</dbReference>
<keyword evidence="3" id="KW-1003">Cell membrane</keyword>
<feature type="transmembrane region" description="Helical" evidence="7">
    <location>
        <begin position="213"/>
        <end position="233"/>
    </location>
</feature>
<evidence type="ECO:0000256" key="5">
    <source>
        <dbReference type="ARBA" id="ARBA00022989"/>
    </source>
</evidence>
<dbReference type="AlphaFoldDB" id="A0A1M7ZEA2"/>
<feature type="transmembrane region" description="Helical" evidence="7">
    <location>
        <begin position="179"/>
        <end position="201"/>
    </location>
</feature>
<dbReference type="EMBL" id="FRXO01000002">
    <property type="protein sequence ID" value="SHO63203.1"/>
    <property type="molecule type" value="Genomic_DNA"/>
</dbReference>
<evidence type="ECO:0000256" key="3">
    <source>
        <dbReference type="ARBA" id="ARBA00022475"/>
    </source>
</evidence>
<dbReference type="GO" id="GO:0006605">
    <property type="term" value="P:protein targeting"/>
    <property type="evidence" value="ECO:0007669"/>
    <property type="project" value="InterPro"/>
</dbReference>
<evidence type="ECO:0000256" key="1">
    <source>
        <dbReference type="ARBA" id="ARBA00004651"/>
    </source>
</evidence>
<feature type="transmembrane region" description="Helical" evidence="7">
    <location>
        <begin position="121"/>
        <end position="144"/>
    </location>
</feature>
<protein>
    <submittedName>
        <fullName evidence="8">Flagellar biosynthetic protein FliR</fullName>
    </submittedName>
</protein>
<dbReference type="InterPro" id="IPR002010">
    <property type="entry name" value="T3SS_IM_R"/>
</dbReference>
<dbReference type="PANTHER" id="PTHR30065">
    <property type="entry name" value="FLAGELLAR BIOSYNTHETIC PROTEIN FLIR"/>
    <property type="match status" value="1"/>
</dbReference>
<evidence type="ECO:0000313" key="9">
    <source>
        <dbReference type="Proteomes" id="UP000186406"/>
    </source>
</evidence>
<organism evidence="8 9">
    <name type="scientific">Pseudoxanthobacter soli DSM 19599</name>
    <dbReference type="NCBI Taxonomy" id="1123029"/>
    <lineage>
        <taxon>Bacteria</taxon>
        <taxon>Pseudomonadati</taxon>
        <taxon>Pseudomonadota</taxon>
        <taxon>Alphaproteobacteria</taxon>
        <taxon>Hyphomicrobiales</taxon>
        <taxon>Segnochrobactraceae</taxon>
        <taxon>Pseudoxanthobacter</taxon>
    </lineage>
</organism>
<accession>A0A1M7ZEA2</accession>
<reference evidence="8 9" key="1">
    <citation type="submission" date="2016-12" db="EMBL/GenBank/DDBJ databases">
        <authorList>
            <person name="Song W.-J."/>
            <person name="Kurnit D.M."/>
        </authorList>
    </citation>
    <scope>NUCLEOTIDE SEQUENCE [LARGE SCALE GENOMIC DNA]</scope>
    <source>
        <strain evidence="8 9">DSM 19599</strain>
    </source>
</reference>
<evidence type="ECO:0000256" key="6">
    <source>
        <dbReference type="ARBA" id="ARBA00023136"/>
    </source>
</evidence>
<keyword evidence="8" id="KW-0282">Flagellum</keyword>
<proteinExistence type="inferred from homology"/>
<sequence>MNEITSTGVLSAFVVFCRVGGCLMIMPGFSYGLIPVRVRLFVAFAVVLALLGVVPVDRIATLETVDVGELLRLIAVETLVGVFIGLMGRMFFMMLQTILVAMVTAIGLGGLPGTMPDDTEMLPALATLISLAALTMLFVTDMHWELLKGIADSYRAIPLGIGLSPAVALASITDQMTDTFLLVLRIGSPFIVYSIIVNFAVGLANKLVPQIPVYFITTPFVIAGGLMLLYLTIDEFLLNFIDGFSRWAFGG</sequence>
<evidence type="ECO:0000256" key="2">
    <source>
        <dbReference type="ARBA" id="ARBA00009772"/>
    </source>
</evidence>
<dbReference type="RefSeq" id="WP_073626720.1">
    <property type="nucleotide sequence ID" value="NZ_FRXO01000002.1"/>
</dbReference>
<keyword evidence="9" id="KW-1185">Reference proteome</keyword>
<keyword evidence="5 7" id="KW-1133">Transmembrane helix</keyword>
<comment type="similarity">
    <text evidence="2">Belongs to the FliR/MopE/SpaR family.</text>
</comment>
<dbReference type="Proteomes" id="UP000186406">
    <property type="component" value="Unassembled WGS sequence"/>
</dbReference>
<evidence type="ECO:0000313" key="8">
    <source>
        <dbReference type="EMBL" id="SHO63203.1"/>
    </source>
</evidence>
<keyword evidence="6 7" id="KW-0472">Membrane</keyword>
<feature type="transmembrane region" description="Helical" evidence="7">
    <location>
        <begin position="156"/>
        <end position="173"/>
    </location>
</feature>
<gene>
    <name evidence="8" type="ORF">SAMN02745172_01305</name>
</gene>
<evidence type="ECO:0000256" key="7">
    <source>
        <dbReference type="SAM" id="Phobius"/>
    </source>
</evidence>
<keyword evidence="4 7" id="KW-0812">Transmembrane</keyword>
<comment type="subcellular location">
    <subcellularLocation>
        <location evidence="1">Cell membrane</location>
        <topology evidence="1">Multi-pass membrane protein</topology>
    </subcellularLocation>
</comment>
<dbReference type="PANTHER" id="PTHR30065:SF1">
    <property type="entry name" value="SURFACE PRESENTATION OF ANTIGENS PROTEIN SPAR"/>
    <property type="match status" value="1"/>
</dbReference>
<feature type="transmembrane region" description="Helical" evidence="7">
    <location>
        <begin position="38"/>
        <end position="58"/>
    </location>
</feature>
<feature type="transmembrane region" description="Helical" evidence="7">
    <location>
        <begin position="6"/>
        <end position="26"/>
    </location>
</feature>
<keyword evidence="8" id="KW-0966">Cell projection</keyword>
<dbReference type="Pfam" id="PF01311">
    <property type="entry name" value="Bac_export_1"/>
    <property type="match status" value="1"/>
</dbReference>
<keyword evidence="8" id="KW-0969">Cilium</keyword>
<evidence type="ECO:0000256" key="4">
    <source>
        <dbReference type="ARBA" id="ARBA00022692"/>
    </source>
</evidence>
<dbReference type="STRING" id="1123029.SAMN02745172_01305"/>